<gene>
    <name evidence="2" type="ORF">ACFPFU_23060</name>
</gene>
<evidence type="ECO:0000256" key="1">
    <source>
        <dbReference type="SAM" id="Phobius"/>
    </source>
</evidence>
<dbReference type="RefSeq" id="WP_377068611.1">
    <property type="nucleotide sequence ID" value="NZ_JBHSJJ010000020.1"/>
</dbReference>
<name>A0ABV9T7U3_9BACT</name>
<keyword evidence="3" id="KW-1185">Reference proteome</keyword>
<dbReference type="PANTHER" id="PTHR18640">
    <property type="entry name" value="SOLUTE CARRIER FAMILY 10 MEMBER 7"/>
    <property type="match status" value="1"/>
</dbReference>
<feature type="transmembrane region" description="Helical" evidence="1">
    <location>
        <begin position="136"/>
        <end position="155"/>
    </location>
</feature>
<dbReference type="PANTHER" id="PTHR18640:SF5">
    <property type="entry name" value="SODIUM_BILE ACID COTRANSPORTER 7"/>
    <property type="match status" value="1"/>
</dbReference>
<feature type="transmembrane region" description="Helical" evidence="1">
    <location>
        <begin position="75"/>
        <end position="98"/>
    </location>
</feature>
<keyword evidence="1" id="KW-0472">Membrane</keyword>
<dbReference type="PIRSF" id="PIRSF026166">
    <property type="entry name" value="UCP026166"/>
    <property type="match status" value="1"/>
</dbReference>
<evidence type="ECO:0000313" key="2">
    <source>
        <dbReference type="EMBL" id="MFC4874602.1"/>
    </source>
</evidence>
<protein>
    <submittedName>
        <fullName evidence="2">Bile acid:sodium symporter family protein</fullName>
    </submittedName>
</protein>
<dbReference type="InterPro" id="IPR038770">
    <property type="entry name" value="Na+/solute_symporter_sf"/>
</dbReference>
<dbReference type="InterPro" id="IPR016833">
    <property type="entry name" value="Put_Na-Bile_cotransptr"/>
</dbReference>
<reference evidence="3" key="1">
    <citation type="journal article" date="2019" name="Int. J. Syst. Evol. Microbiol.">
        <title>The Global Catalogue of Microorganisms (GCM) 10K type strain sequencing project: providing services to taxonomists for standard genome sequencing and annotation.</title>
        <authorList>
            <consortium name="The Broad Institute Genomics Platform"/>
            <consortium name="The Broad Institute Genome Sequencing Center for Infectious Disease"/>
            <person name="Wu L."/>
            <person name="Ma J."/>
        </authorList>
    </citation>
    <scope>NUCLEOTIDE SEQUENCE [LARGE SCALE GENOMIC DNA]</scope>
    <source>
        <strain evidence="3">CGMCC 4.7466</strain>
    </source>
</reference>
<organism evidence="2 3">
    <name type="scientific">Negadavirga shengliensis</name>
    <dbReference type="NCBI Taxonomy" id="1389218"/>
    <lineage>
        <taxon>Bacteria</taxon>
        <taxon>Pseudomonadati</taxon>
        <taxon>Bacteroidota</taxon>
        <taxon>Cytophagia</taxon>
        <taxon>Cytophagales</taxon>
        <taxon>Cyclobacteriaceae</taxon>
        <taxon>Negadavirga</taxon>
    </lineage>
</organism>
<feature type="transmembrane region" description="Helical" evidence="1">
    <location>
        <begin position="104"/>
        <end position="129"/>
    </location>
</feature>
<feature type="transmembrane region" description="Helical" evidence="1">
    <location>
        <begin position="12"/>
        <end position="30"/>
    </location>
</feature>
<dbReference type="Proteomes" id="UP001595818">
    <property type="component" value="Unassembled WGS sequence"/>
</dbReference>
<evidence type="ECO:0000313" key="3">
    <source>
        <dbReference type="Proteomes" id="UP001595818"/>
    </source>
</evidence>
<feature type="transmembrane region" description="Helical" evidence="1">
    <location>
        <begin position="175"/>
        <end position="194"/>
    </location>
</feature>
<dbReference type="Gene3D" id="1.20.1530.20">
    <property type="match status" value="1"/>
</dbReference>
<proteinExistence type="predicted"/>
<feature type="transmembrane region" description="Helical" evidence="1">
    <location>
        <begin position="237"/>
        <end position="258"/>
    </location>
</feature>
<sequence length="331" mass="36986">MSSISKKLNKVGLNTFFLLLLFTILLAYLFPEWGSPDNTIPLDEVTYYGVSFIFFFYGVKISPETLKLGMSNWRLHLLIQSTTFLVFPLVILIFNFLWGKDGSLFWLGTFYLAALPSTVSSSVVMVSIAGGNLPAAIFNASISSIVGIFITPVWMELFMSTSQVDFELIDTFIKLIKQVFFPVVVGFFLHKHLGSFVLKYNKILKNFDQTIILLIVFSAFAQSFGQQMFQGQRVSDLLGLGALMLLLFVFMLAVMYALGKWLSFNREDSITVLFCGSKKSLVQGAVMGKILFPDPIVFGVVLLPLMLYHTLQLIIGSVLAEKLGSKQSGFD</sequence>
<feature type="transmembrane region" description="Helical" evidence="1">
    <location>
        <begin position="296"/>
        <end position="320"/>
    </location>
</feature>
<feature type="transmembrane region" description="Helical" evidence="1">
    <location>
        <begin position="45"/>
        <end position="63"/>
    </location>
</feature>
<dbReference type="Pfam" id="PF13593">
    <property type="entry name" value="SBF_like"/>
    <property type="match status" value="1"/>
</dbReference>
<comment type="caution">
    <text evidence="2">The sequence shown here is derived from an EMBL/GenBank/DDBJ whole genome shotgun (WGS) entry which is preliminary data.</text>
</comment>
<accession>A0ABV9T7U3</accession>
<keyword evidence="1" id="KW-1133">Transmembrane helix</keyword>
<dbReference type="EMBL" id="JBHSJJ010000020">
    <property type="protein sequence ID" value="MFC4874602.1"/>
    <property type="molecule type" value="Genomic_DNA"/>
</dbReference>
<keyword evidence="1" id="KW-0812">Transmembrane</keyword>